<feature type="region of interest" description="Disordered" evidence="1">
    <location>
        <begin position="1"/>
        <end position="30"/>
    </location>
</feature>
<evidence type="ECO:0000313" key="3">
    <source>
        <dbReference type="Proteomes" id="UP001327219"/>
    </source>
</evidence>
<sequence length="233" mass="26505">MSKKNNTQPSSPISPEQDKLRKEAAARMHDAREALITDMQDMLKNTEDISKLLEDSQSVPMFVQKSEREMEDALREKFAEIRNGSGKSSPYFTIEEQITLDNILEKGDTSILQSEKAKENYTWRESITQFFCKLVGIEYKVMDINALDKNGKRPWEYLLHSEETLNLAKSNGVDIGLANADGKNATQRLAEVNNHDKEVDTKTISEKTHDNTQSVWRERVAAQPSSPNISRNV</sequence>
<accession>A0ABZ0UQ99</accession>
<evidence type="ECO:0000313" key="2">
    <source>
        <dbReference type="EMBL" id="WPX97323.1"/>
    </source>
</evidence>
<reference evidence="2 3" key="1">
    <citation type="submission" date="2022-11" db="EMBL/GenBank/DDBJ databases">
        <title>Host association and intracellularity evolved multiple times independently in the Rickettsiales.</title>
        <authorList>
            <person name="Castelli M."/>
            <person name="Nardi T."/>
            <person name="Gammuto L."/>
            <person name="Bellinzona G."/>
            <person name="Sabaneyeva E."/>
            <person name="Potekhin A."/>
            <person name="Serra V."/>
            <person name="Petroni G."/>
            <person name="Sassera D."/>
        </authorList>
    </citation>
    <scope>NUCLEOTIDE SEQUENCE [LARGE SCALE GENOMIC DNA]</scope>
    <source>
        <strain evidence="2 3">NDG2</strain>
    </source>
</reference>
<gene>
    <name evidence="2" type="ORF">Bandiella_01472</name>
</gene>
<dbReference type="RefSeq" id="WP_323732866.1">
    <property type="nucleotide sequence ID" value="NZ_CP110820.1"/>
</dbReference>
<protein>
    <submittedName>
        <fullName evidence="2">Uncharacterized protein</fullName>
    </submittedName>
</protein>
<proteinExistence type="predicted"/>
<name>A0ABZ0UQ99_9RICK</name>
<feature type="compositionally biased region" description="Basic and acidic residues" evidence="1">
    <location>
        <begin position="16"/>
        <end position="30"/>
    </location>
</feature>
<organism evidence="2 3">
    <name type="scientific">Candidatus Bandiella euplotis</name>
    <dbReference type="NCBI Taxonomy" id="1664265"/>
    <lineage>
        <taxon>Bacteria</taxon>
        <taxon>Pseudomonadati</taxon>
        <taxon>Pseudomonadota</taxon>
        <taxon>Alphaproteobacteria</taxon>
        <taxon>Rickettsiales</taxon>
        <taxon>Candidatus Midichloriaceae</taxon>
        <taxon>Candidatus Bandiella</taxon>
    </lineage>
</organism>
<dbReference type="Proteomes" id="UP001327219">
    <property type="component" value="Chromosome"/>
</dbReference>
<feature type="compositionally biased region" description="Polar residues" evidence="1">
    <location>
        <begin position="1"/>
        <end position="14"/>
    </location>
</feature>
<keyword evidence="3" id="KW-1185">Reference proteome</keyword>
<evidence type="ECO:0000256" key="1">
    <source>
        <dbReference type="SAM" id="MobiDB-lite"/>
    </source>
</evidence>
<dbReference type="EMBL" id="CP110820">
    <property type="protein sequence ID" value="WPX97323.1"/>
    <property type="molecule type" value="Genomic_DNA"/>
</dbReference>